<accession>A0A5M1DZD9</accession>
<dbReference type="EMBL" id="AAJCUB010000026">
    <property type="protein sequence ID" value="ECK6930497.1"/>
    <property type="molecule type" value="Genomic_DNA"/>
</dbReference>
<comment type="caution">
    <text evidence="1">The sequence shown here is derived from an EMBL/GenBank/DDBJ whole genome shotgun (WGS) entry which is preliminary data.</text>
</comment>
<sequence>MNKQEKAKERKAKRYTLLKEAKELKRKQKIKTGLKVKKMKEEKLRAKEVEFLLHKENELLGNKANVIAEKDKQ</sequence>
<organism evidence="1">
    <name type="scientific">Campylobacter upsaliensis</name>
    <dbReference type="NCBI Taxonomy" id="28080"/>
    <lineage>
        <taxon>Bacteria</taxon>
        <taxon>Pseudomonadati</taxon>
        <taxon>Campylobacterota</taxon>
        <taxon>Epsilonproteobacteria</taxon>
        <taxon>Campylobacterales</taxon>
        <taxon>Campylobacteraceae</taxon>
        <taxon>Campylobacter</taxon>
    </lineage>
</organism>
<dbReference type="AlphaFoldDB" id="A0A5M1DZD9"/>
<evidence type="ECO:0000313" key="1">
    <source>
        <dbReference type="EMBL" id="ECK6930497.1"/>
    </source>
</evidence>
<protein>
    <submittedName>
        <fullName evidence="1">Uncharacterized protein</fullName>
    </submittedName>
</protein>
<reference evidence="1" key="1">
    <citation type="submission" date="2019-08" db="EMBL/GenBank/DDBJ databases">
        <authorList>
            <consortium name="GenomeTrakr network: Whole genome sequencing for foodborne pathogen traceback"/>
        </authorList>
    </citation>
    <scope>NUCLEOTIDE SEQUENCE</scope>
    <source>
        <strain evidence="1">TTU_623</strain>
    </source>
</reference>
<proteinExistence type="predicted"/>
<name>A0A5M1DZD9_CAMUP</name>
<gene>
    <name evidence="1" type="ORF">FSE91_06755</name>
</gene>
<dbReference type="RefSeq" id="WP_214148727.1">
    <property type="nucleotide sequence ID" value="NZ_JAHCYV010000018.1"/>
</dbReference>